<comment type="subcellular location">
    <subcellularLocation>
        <location evidence="1">Cytoplasm</location>
    </subcellularLocation>
    <subcellularLocation>
        <location evidence="2">Nucleus</location>
        <location evidence="2">Nucleolus</location>
    </subcellularLocation>
</comment>
<keyword evidence="9" id="KW-0547">Nucleotide-binding</keyword>
<keyword evidence="8" id="KW-0436">Ligase</keyword>
<dbReference type="NCBIfam" id="NF001100">
    <property type="entry name" value="PRK00133.1"/>
    <property type="match status" value="1"/>
</dbReference>
<keyword evidence="10" id="KW-0067">ATP-binding</keyword>
<dbReference type="GO" id="GO:0005524">
    <property type="term" value="F:ATP binding"/>
    <property type="evidence" value="ECO:0007669"/>
    <property type="project" value="UniProtKB-KW"/>
</dbReference>
<organism evidence="21 22">
    <name type="scientific">Ascaris lumbricoides</name>
    <name type="common">Giant roundworm</name>
    <dbReference type="NCBI Taxonomy" id="6252"/>
    <lineage>
        <taxon>Eukaryota</taxon>
        <taxon>Metazoa</taxon>
        <taxon>Ecdysozoa</taxon>
        <taxon>Nematoda</taxon>
        <taxon>Chromadorea</taxon>
        <taxon>Rhabditida</taxon>
        <taxon>Spirurina</taxon>
        <taxon>Ascaridomorpha</taxon>
        <taxon>Ascaridoidea</taxon>
        <taxon>Ascarididae</taxon>
        <taxon>Ascaris</taxon>
    </lineage>
</organism>
<dbReference type="PRINTS" id="PR01041">
    <property type="entry name" value="TRNASYNTHMET"/>
</dbReference>
<feature type="region of interest" description="Disordered" evidence="19">
    <location>
        <begin position="1335"/>
        <end position="1404"/>
    </location>
</feature>
<evidence type="ECO:0000256" key="16">
    <source>
        <dbReference type="ARBA" id="ARBA00047364"/>
    </source>
</evidence>
<keyword evidence="12" id="KW-0648">Protein biosynthesis</keyword>
<dbReference type="PROSITE" id="PS00178">
    <property type="entry name" value="AA_TRNA_LIGASE_I"/>
    <property type="match status" value="1"/>
</dbReference>
<dbReference type="Gene3D" id="1.10.730.10">
    <property type="entry name" value="Isoleucyl-tRNA Synthetase, Domain 1"/>
    <property type="match status" value="1"/>
</dbReference>
<dbReference type="CDD" id="cd07957">
    <property type="entry name" value="Anticodon_Ia_Met"/>
    <property type="match status" value="1"/>
</dbReference>
<dbReference type="Pfam" id="PF08159">
    <property type="entry name" value="NUC153"/>
    <property type="match status" value="1"/>
</dbReference>
<evidence type="ECO:0000256" key="8">
    <source>
        <dbReference type="ARBA" id="ARBA00022598"/>
    </source>
</evidence>
<dbReference type="HAMAP" id="MF_00098">
    <property type="entry name" value="Met_tRNA_synth_type1"/>
    <property type="match status" value="1"/>
</dbReference>
<dbReference type="InterPro" id="IPR012340">
    <property type="entry name" value="NA-bd_OB-fold"/>
</dbReference>
<evidence type="ECO:0000256" key="11">
    <source>
        <dbReference type="ARBA" id="ARBA00022884"/>
    </source>
</evidence>
<dbReference type="GO" id="GO:0017101">
    <property type="term" value="C:aminoacyl-tRNA synthetase multienzyme complex"/>
    <property type="evidence" value="ECO:0007669"/>
    <property type="project" value="TreeGrafter"/>
</dbReference>
<dbReference type="WBParaSite" id="ALUE_0000337301-mRNA-1">
    <property type="protein sequence ID" value="ALUE_0000337301-mRNA-1"/>
    <property type="gene ID" value="ALUE_0000337301"/>
</dbReference>
<dbReference type="Pfam" id="PF25121">
    <property type="entry name" value="RRM_ESF1"/>
    <property type="match status" value="1"/>
</dbReference>
<dbReference type="Gene3D" id="3.40.50.620">
    <property type="entry name" value="HUPs"/>
    <property type="match status" value="1"/>
</dbReference>
<evidence type="ECO:0000256" key="14">
    <source>
        <dbReference type="ARBA" id="ARBA00023242"/>
    </source>
</evidence>
<dbReference type="InterPro" id="IPR023458">
    <property type="entry name" value="Met-tRNA_ligase_1"/>
</dbReference>
<evidence type="ECO:0000313" key="21">
    <source>
        <dbReference type="Proteomes" id="UP000036681"/>
    </source>
</evidence>
<dbReference type="SUPFAM" id="SSF50249">
    <property type="entry name" value="Nucleic acid-binding proteins"/>
    <property type="match status" value="1"/>
</dbReference>
<sequence length="1539" mass="173012">MPVKGEKNVLVTSALPYVNNVPHLGNIIGCVLSADVFSRYCRLKGWRCLYVCGTDEYGTATEMKAMQEGLTPQQICDHYYNIHKSIYEWFNIDFDRFGRTTNPHQIELTQDLFLKLHSNGYTSTDTVDQLHCSKCQRFLADRFVHGECPNCHFDDARGDQCDACSKLINAVELIKPRCHICGETPVVKPSKHLFIHLDKLSAEVEKHMNNQLDSNNHWSANAISIARSWIKGGLEKRCITRDLKWGVPVPLPEFQDKVFYVWFDAPVGYMSITKDLVGDAWTSWWKNPAEVELYNFVGKDNVAFHAVMFPASQIGARDNYTTVNHLCATEYLNYEDTKFSKSRGTGVFGDMARDTGIEADVWRFYLLYLRPETQDTSFAWDDFALKVNSELLSNLGNFVNRALSFVAASFGGLIPEMELGNAEIELLEAVRSDLSEYDSLLTAVKLRDGISKILQISRRGNQYMQSMQPWVLIKGDEQQKKRAGTVIGVAANIAYLIAVLLHPYMPEVSARIREQCGLVDLPLIPASPIAFLPASHKIGKPQPIFVKMEKALVEQCKKKFAGGVESEGGGKGNEKKKKLGTAKANPKKEQNSAKQQEDIETGQFYMETLPFYMSSLANCSKLMANQKTIDKLLKAATSKLNERSEFYLLFSQIIMLSEELFVEAKLAELDEENVNLRGEVQKLVARLTELEVAAGLKSYKIFEPAKTEKNAVALNGAERDQHSHLKEEATNHHAVNAERAHEENKAAKGDSKKKTKKDGSAAGGDSESVDVGRLDLRVGRILEAAKHPDADSLYVEKIDLGEAQPRTVVSGLVRHVPLEAMQNRLVVCLCNLKPMKMRGVESQAMVMCASTPEKVEILSVDPSSKPGQVISCPPFVHRPDSLLNPKKKIWETVAVDLSVSADGQAVYKGHPLFVDGQTPITAPSLRGRTGWRLASNMKTESLKKMRKKNLSMVQSDGEQSKDVASMATESGEHARSKRSLLKGKKNRAFVKDDRFESVLSDPRFDSLARKDRKVVIDKRFKSMLTNEKFGTKCAVDMRGRRVNVGTANTLGQLYDLDDSTSEKGDSDMGMGEDEREIRIDLARGDGNITSSDEDSGSEWSFDDEGNAVEHKWGELDGGATHVESATRRLALCNMEWDRISASDIFIVLSSFKPPSPAGMVLRLSFAAILSVTIYLSDFGKKRLEEEERIGPRIPQMSDCIDDVGEFDKSTREALRAYQLDRMRYYYAIIECDHAHTAAVIYDQCDGVEFESSSVRMDLRFVPDGTTFEEDVVKERVNEKDVDVNAFKPKFFESAALSKSATKLTWDETDPDRIKAQRDAFLPEADLEQLEYLIAPGSSDEEGSGDNDTICMLKAEPNRKDEEEGDVKVSWAKEEDNDRQTQMDKEEPSEPTPWQKYLQRRKQKRKERKALMAELKKKRKAERDQALMASNELLRHERKPSPANQQQQVDDERFAALYTNSAFAIDQSNPLYKPSKLIEKQACVLPFYLIAVVDSVAEKKRKIHDNTEEGIASLANKLKKKVVEKKKTRECAHSLPVFLQ</sequence>
<dbReference type="FunFam" id="2.20.28.20:FF:000001">
    <property type="entry name" value="Methionine--tRNA ligase"/>
    <property type="match status" value="1"/>
</dbReference>
<dbReference type="Proteomes" id="UP000036681">
    <property type="component" value="Unplaced"/>
</dbReference>
<dbReference type="GO" id="GO:0000049">
    <property type="term" value="F:tRNA binding"/>
    <property type="evidence" value="ECO:0007669"/>
    <property type="project" value="UniProtKB-UniRule"/>
</dbReference>
<dbReference type="InterPro" id="IPR041872">
    <property type="entry name" value="Anticodon_Met"/>
</dbReference>
<evidence type="ECO:0000256" key="4">
    <source>
        <dbReference type="ARBA" id="ARBA00012838"/>
    </source>
</evidence>
<evidence type="ECO:0000256" key="3">
    <source>
        <dbReference type="ARBA" id="ARBA00005594"/>
    </source>
</evidence>
<dbReference type="Pfam" id="PF09334">
    <property type="entry name" value="tRNA-synt_1g"/>
    <property type="match status" value="1"/>
</dbReference>
<feature type="compositionally biased region" description="Basic and acidic residues" evidence="19">
    <location>
        <begin position="586"/>
        <end position="597"/>
    </location>
</feature>
<dbReference type="NCBIfam" id="TIGR00398">
    <property type="entry name" value="metG"/>
    <property type="match status" value="1"/>
</dbReference>
<dbReference type="FunFam" id="2.40.50.140:FF:000047">
    <property type="entry name" value="tyrosine--tRNA ligase, cytoplasmic isoform X2"/>
    <property type="match status" value="1"/>
</dbReference>
<evidence type="ECO:0000256" key="17">
    <source>
        <dbReference type="PROSITE-ProRule" id="PRU00209"/>
    </source>
</evidence>
<dbReference type="Pfam" id="PF19303">
    <property type="entry name" value="Anticodon_3"/>
    <property type="match status" value="1"/>
</dbReference>
<evidence type="ECO:0000256" key="10">
    <source>
        <dbReference type="ARBA" id="ARBA00022840"/>
    </source>
</evidence>
<evidence type="ECO:0000259" key="20">
    <source>
        <dbReference type="PROSITE" id="PS50886"/>
    </source>
</evidence>
<dbReference type="InterPro" id="IPR009080">
    <property type="entry name" value="tRNAsynth_Ia_anticodon-bd"/>
</dbReference>
<dbReference type="InterPro" id="IPR056750">
    <property type="entry name" value="RRM_ESF1"/>
</dbReference>
<dbReference type="PANTHER" id="PTHR45765">
    <property type="entry name" value="METHIONINE--TRNA LIGASE"/>
    <property type="match status" value="1"/>
</dbReference>
<evidence type="ECO:0000256" key="6">
    <source>
        <dbReference type="ARBA" id="ARBA00022490"/>
    </source>
</evidence>
<feature type="coiled-coil region" evidence="18">
    <location>
        <begin position="666"/>
        <end position="693"/>
    </location>
</feature>
<keyword evidence="13" id="KW-0030">Aminoacyl-tRNA synthetase</keyword>
<evidence type="ECO:0000313" key="22">
    <source>
        <dbReference type="WBParaSite" id="ALUE_0000337301-mRNA-1"/>
    </source>
</evidence>
<feature type="region of interest" description="Disordered" evidence="19">
    <location>
        <begin position="564"/>
        <end position="597"/>
    </location>
</feature>
<accession>A0A9J2P1V1</accession>
<evidence type="ECO:0000256" key="15">
    <source>
        <dbReference type="ARBA" id="ARBA00030904"/>
    </source>
</evidence>
<evidence type="ECO:0000256" key="13">
    <source>
        <dbReference type="ARBA" id="ARBA00023146"/>
    </source>
</evidence>
<dbReference type="CDD" id="cd00814">
    <property type="entry name" value="MetRS_core"/>
    <property type="match status" value="1"/>
</dbReference>
<evidence type="ECO:0000256" key="9">
    <source>
        <dbReference type="ARBA" id="ARBA00022741"/>
    </source>
</evidence>
<dbReference type="Gene3D" id="2.40.50.140">
    <property type="entry name" value="Nucleic acid-binding proteins"/>
    <property type="match status" value="1"/>
</dbReference>
<comment type="similarity">
    <text evidence="3">Belongs to the class-I aminoacyl-tRNA synthetase family.</text>
</comment>
<evidence type="ECO:0000256" key="5">
    <source>
        <dbReference type="ARBA" id="ARBA00018335"/>
    </source>
</evidence>
<proteinExistence type="inferred from homology"/>
<protein>
    <recommendedName>
        <fullName evidence="5">Methionine--tRNA ligase, cytoplasmic</fullName>
        <ecNumber evidence="4">6.1.1.10</ecNumber>
    </recommendedName>
    <alternativeName>
        <fullName evidence="15">Methionyl-tRNA synthetase</fullName>
    </alternativeName>
</protein>
<keyword evidence="18" id="KW-0175">Coiled coil</keyword>
<keyword evidence="6" id="KW-0963">Cytoplasm</keyword>
<evidence type="ECO:0000256" key="2">
    <source>
        <dbReference type="ARBA" id="ARBA00004604"/>
    </source>
</evidence>
<dbReference type="SUPFAM" id="SSF52374">
    <property type="entry name" value="Nucleotidylyl transferase"/>
    <property type="match status" value="1"/>
</dbReference>
<dbReference type="Pfam" id="PF01588">
    <property type="entry name" value="tRNA_bind"/>
    <property type="match status" value="1"/>
</dbReference>
<dbReference type="InterPro" id="IPR002547">
    <property type="entry name" value="tRNA-bd_dom"/>
</dbReference>
<keyword evidence="14" id="KW-0539">Nucleus</keyword>
<dbReference type="CDD" id="cd02799">
    <property type="entry name" value="tRNA_bind_EMAP-II_like"/>
    <property type="match status" value="1"/>
</dbReference>
<evidence type="ECO:0000256" key="7">
    <source>
        <dbReference type="ARBA" id="ARBA00022555"/>
    </source>
</evidence>
<evidence type="ECO:0000256" key="12">
    <source>
        <dbReference type="ARBA" id="ARBA00022917"/>
    </source>
</evidence>
<name>A0A9J2P1V1_ASCLU</name>
<dbReference type="InterPro" id="IPR012580">
    <property type="entry name" value="NUC153"/>
</dbReference>
<dbReference type="GO" id="GO:0005730">
    <property type="term" value="C:nucleolus"/>
    <property type="evidence" value="ECO:0007669"/>
    <property type="project" value="UniProtKB-SubCell"/>
</dbReference>
<reference evidence="22" key="1">
    <citation type="submission" date="2023-03" db="UniProtKB">
        <authorList>
            <consortium name="WormBaseParasite"/>
        </authorList>
    </citation>
    <scope>IDENTIFICATION</scope>
</reference>
<dbReference type="InterPro" id="IPR033911">
    <property type="entry name" value="MetRS_core"/>
</dbReference>
<dbReference type="InterPro" id="IPR014729">
    <property type="entry name" value="Rossmann-like_a/b/a_fold"/>
</dbReference>
<dbReference type="InterPro" id="IPR029038">
    <property type="entry name" value="MetRS_Zn"/>
</dbReference>
<comment type="catalytic activity">
    <reaction evidence="16">
        <text>tRNA(Met) + L-methionine + ATP = L-methionyl-tRNA(Met) + AMP + diphosphate</text>
        <dbReference type="Rhea" id="RHEA:13481"/>
        <dbReference type="Rhea" id="RHEA-COMP:9667"/>
        <dbReference type="Rhea" id="RHEA-COMP:9698"/>
        <dbReference type="ChEBI" id="CHEBI:30616"/>
        <dbReference type="ChEBI" id="CHEBI:33019"/>
        <dbReference type="ChEBI" id="CHEBI:57844"/>
        <dbReference type="ChEBI" id="CHEBI:78442"/>
        <dbReference type="ChEBI" id="CHEBI:78530"/>
        <dbReference type="ChEBI" id="CHEBI:456215"/>
        <dbReference type="EC" id="6.1.1.10"/>
    </reaction>
</comment>
<dbReference type="GO" id="GO:0004825">
    <property type="term" value="F:methionine-tRNA ligase activity"/>
    <property type="evidence" value="ECO:0007669"/>
    <property type="project" value="UniProtKB-EC"/>
</dbReference>
<dbReference type="EC" id="6.1.1.10" evidence="4"/>
<keyword evidence="7 17" id="KW-0820">tRNA-binding</keyword>
<feature type="compositionally biased region" description="Basic and acidic residues" evidence="19">
    <location>
        <begin position="1370"/>
        <end position="1387"/>
    </location>
</feature>
<feature type="region of interest" description="Disordered" evidence="19">
    <location>
        <begin position="952"/>
        <end position="980"/>
    </location>
</feature>
<dbReference type="PANTHER" id="PTHR45765:SF1">
    <property type="entry name" value="METHIONINE--TRNA LIGASE, CYTOPLASMIC"/>
    <property type="match status" value="1"/>
</dbReference>
<dbReference type="FunFam" id="1.10.730.10:FF:000031">
    <property type="entry name" value="Putative Methionyl-tRNA synthetase"/>
    <property type="match status" value="1"/>
</dbReference>
<feature type="compositionally biased region" description="Basic and acidic residues" evidence="19">
    <location>
        <begin position="732"/>
        <end position="752"/>
    </location>
</feature>
<feature type="domain" description="TRNA-binding" evidence="20">
    <location>
        <begin position="770"/>
        <end position="871"/>
    </location>
</feature>
<dbReference type="GO" id="GO:0005829">
    <property type="term" value="C:cytosol"/>
    <property type="evidence" value="ECO:0007669"/>
    <property type="project" value="TreeGrafter"/>
</dbReference>
<dbReference type="InterPro" id="IPR014758">
    <property type="entry name" value="Met-tRNA_synth"/>
</dbReference>
<dbReference type="InterPro" id="IPR015413">
    <property type="entry name" value="Methionyl/Leucyl_tRNA_Synth"/>
</dbReference>
<dbReference type="Gene3D" id="2.20.28.20">
    <property type="entry name" value="Methionyl-tRNA synthetase, Zn-domain"/>
    <property type="match status" value="1"/>
</dbReference>
<keyword evidence="21" id="KW-1185">Reference proteome</keyword>
<dbReference type="GO" id="GO:0006431">
    <property type="term" value="P:methionyl-tRNA aminoacylation"/>
    <property type="evidence" value="ECO:0007669"/>
    <property type="project" value="InterPro"/>
</dbReference>
<dbReference type="PROSITE" id="PS50886">
    <property type="entry name" value="TRBD"/>
    <property type="match status" value="1"/>
</dbReference>
<keyword evidence="11 17" id="KW-0694">RNA-binding</keyword>
<dbReference type="InterPro" id="IPR001412">
    <property type="entry name" value="aa-tRNA-synth_I_CS"/>
</dbReference>
<evidence type="ECO:0000256" key="1">
    <source>
        <dbReference type="ARBA" id="ARBA00004496"/>
    </source>
</evidence>
<dbReference type="SUPFAM" id="SSF47323">
    <property type="entry name" value="Anticodon-binding domain of a subclass of class I aminoacyl-tRNA synthetases"/>
    <property type="match status" value="1"/>
</dbReference>
<evidence type="ECO:0000256" key="19">
    <source>
        <dbReference type="SAM" id="MobiDB-lite"/>
    </source>
</evidence>
<evidence type="ECO:0000256" key="18">
    <source>
        <dbReference type="SAM" id="Coils"/>
    </source>
</evidence>
<feature type="region of interest" description="Disordered" evidence="19">
    <location>
        <begin position="732"/>
        <end position="768"/>
    </location>
</feature>
<dbReference type="SUPFAM" id="SSF57770">
    <property type="entry name" value="Methionyl-tRNA synthetase (MetRS), Zn-domain"/>
    <property type="match status" value="1"/>
</dbReference>